<keyword evidence="5" id="KW-1185">Reference proteome</keyword>
<name>A0A2N5IPQ8_9BIFI</name>
<dbReference type="EMBL" id="CP071591">
    <property type="protein sequence ID" value="QSY58410.1"/>
    <property type="molecule type" value="Genomic_DNA"/>
</dbReference>
<feature type="transmembrane region" description="Helical" evidence="1">
    <location>
        <begin position="38"/>
        <end position="60"/>
    </location>
</feature>
<dbReference type="Proteomes" id="UP000663067">
    <property type="component" value="Chromosome"/>
</dbReference>
<organism evidence="2 4">
    <name type="scientific">Bifidobacterium imperatoris</name>
    <dbReference type="NCBI Taxonomy" id="2020965"/>
    <lineage>
        <taxon>Bacteria</taxon>
        <taxon>Bacillati</taxon>
        <taxon>Actinomycetota</taxon>
        <taxon>Actinomycetes</taxon>
        <taxon>Bifidobacteriales</taxon>
        <taxon>Bifidobacteriaceae</taxon>
        <taxon>Bifidobacterium</taxon>
    </lineage>
</organism>
<keyword evidence="1" id="KW-1133">Transmembrane helix</keyword>
<sequence>MDTDAYANASSGAWFEGKEDTAREAWDRVRPASGIASMLLFFACWVIMIAVSWVIPYTQMIFADFESHKFEAAILAAVTFVLSRVVANLLVLWHRGHMPDGLIGVETALFKPLGYEIVGGGDHSDPKDDSMFSRYLARPVKTLLFRPVAWDRRIDVLAYPAGSEVGERGKAEEITLLISGTRVRLEGVAAGERLNPRPKYRENGKYLLVEDDANTSMM</sequence>
<dbReference type="Proteomes" id="UP000234855">
    <property type="component" value="Unassembled WGS sequence"/>
</dbReference>
<keyword evidence="1" id="KW-0812">Transmembrane</keyword>
<feature type="transmembrane region" description="Helical" evidence="1">
    <location>
        <begin position="72"/>
        <end position="93"/>
    </location>
</feature>
<proteinExistence type="predicted"/>
<dbReference type="RefSeq" id="WP_133125010.1">
    <property type="nucleotide sequence ID" value="NZ_CP071591.1"/>
</dbReference>
<accession>A0A2N5IPQ8</accession>
<evidence type="ECO:0000313" key="3">
    <source>
        <dbReference type="EMBL" id="QSY58410.1"/>
    </source>
</evidence>
<reference evidence="2 4" key="1">
    <citation type="submission" date="2017-07" db="EMBL/GenBank/DDBJ databases">
        <title>Bifidobacterium novel species.</title>
        <authorList>
            <person name="Lugli G.A."/>
            <person name="Milani C."/>
            <person name="Duranti S."/>
            <person name="Mangifesta M."/>
        </authorList>
    </citation>
    <scope>NUCLEOTIDE SEQUENCE [LARGE SCALE GENOMIC DNA]</scope>
    <source>
        <strain evidence="2 4">45</strain>
    </source>
</reference>
<dbReference type="EMBL" id="NMWV01000035">
    <property type="protein sequence ID" value="PLS23937.1"/>
    <property type="molecule type" value="Genomic_DNA"/>
</dbReference>
<gene>
    <name evidence="3" type="ORF">BLI708_03790</name>
    <name evidence="2" type="ORF">Tam1G_2034</name>
</gene>
<evidence type="ECO:0000313" key="5">
    <source>
        <dbReference type="Proteomes" id="UP000663067"/>
    </source>
</evidence>
<dbReference type="AlphaFoldDB" id="A0A2N5IPQ8"/>
<evidence type="ECO:0000313" key="4">
    <source>
        <dbReference type="Proteomes" id="UP000234855"/>
    </source>
</evidence>
<evidence type="ECO:0000256" key="1">
    <source>
        <dbReference type="SAM" id="Phobius"/>
    </source>
</evidence>
<evidence type="ECO:0000313" key="2">
    <source>
        <dbReference type="EMBL" id="PLS23937.1"/>
    </source>
</evidence>
<keyword evidence="1" id="KW-0472">Membrane</keyword>
<protein>
    <submittedName>
        <fullName evidence="2">Uncharacterized protein</fullName>
    </submittedName>
</protein>
<reference evidence="3 5" key="2">
    <citation type="submission" date="2021-03" db="EMBL/GenBank/DDBJ databases">
        <title>Genome sequencing of Bifidobacterium imperatoris JCM 32708.</title>
        <authorList>
            <person name="Kim J."/>
        </authorList>
    </citation>
    <scope>NUCLEOTIDE SEQUENCE [LARGE SCALE GENOMIC DNA]</scope>
    <source>
        <strain evidence="3 5">JCM 32708</strain>
    </source>
</reference>